<name>A0A846QI81_9BACT</name>
<organism evidence="8 9">
    <name type="scientific">Desulfobaculum xiamenense</name>
    <dbReference type="NCBI Taxonomy" id="995050"/>
    <lineage>
        <taxon>Bacteria</taxon>
        <taxon>Pseudomonadati</taxon>
        <taxon>Thermodesulfobacteriota</taxon>
        <taxon>Desulfovibrionia</taxon>
        <taxon>Desulfovibrionales</taxon>
        <taxon>Desulfovibrionaceae</taxon>
        <taxon>Desulfobaculum</taxon>
    </lineage>
</organism>
<keyword evidence="9" id="KW-1185">Reference proteome</keyword>
<evidence type="ECO:0000256" key="5">
    <source>
        <dbReference type="SAM" id="Coils"/>
    </source>
</evidence>
<keyword evidence="1" id="KW-1003">Cell membrane</keyword>
<evidence type="ECO:0000256" key="2">
    <source>
        <dbReference type="ARBA" id="ARBA00022692"/>
    </source>
</evidence>
<keyword evidence="2 6" id="KW-0812">Transmembrane</keyword>
<evidence type="ECO:0000259" key="7">
    <source>
        <dbReference type="Pfam" id="PF06305"/>
    </source>
</evidence>
<keyword evidence="5" id="KW-0175">Coiled coil</keyword>
<gene>
    <name evidence="8" type="ORF">GGQ74_000450</name>
</gene>
<feature type="transmembrane region" description="Helical" evidence="6">
    <location>
        <begin position="50"/>
        <end position="70"/>
    </location>
</feature>
<dbReference type="InterPro" id="IPR010445">
    <property type="entry name" value="LapA_dom"/>
</dbReference>
<protein>
    <submittedName>
        <fullName evidence="8">Putative membrane protein</fullName>
    </submittedName>
</protein>
<evidence type="ECO:0000256" key="6">
    <source>
        <dbReference type="SAM" id="Phobius"/>
    </source>
</evidence>
<evidence type="ECO:0000313" key="8">
    <source>
        <dbReference type="EMBL" id="NJB66810.1"/>
    </source>
</evidence>
<feature type="coiled-coil region" evidence="5">
    <location>
        <begin position="72"/>
        <end position="99"/>
    </location>
</feature>
<evidence type="ECO:0000313" key="9">
    <source>
        <dbReference type="Proteomes" id="UP000580856"/>
    </source>
</evidence>
<dbReference type="EMBL" id="JAATJA010000001">
    <property type="protein sequence ID" value="NJB66810.1"/>
    <property type="molecule type" value="Genomic_DNA"/>
</dbReference>
<dbReference type="RefSeq" id="WP_167939915.1">
    <property type="nucleotide sequence ID" value="NZ_JAATJA010000001.1"/>
</dbReference>
<evidence type="ECO:0000256" key="4">
    <source>
        <dbReference type="ARBA" id="ARBA00023136"/>
    </source>
</evidence>
<comment type="caution">
    <text evidence="8">The sequence shown here is derived from an EMBL/GenBank/DDBJ whole genome shotgun (WGS) entry which is preliminary data.</text>
</comment>
<keyword evidence="3 6" id="KW-1133">Transmembrane helix</keyword>
<reference evidence="8 9" key="1">
    <citation type="submission" date="2020-03" db="EMBL/GenBank/DDBJ databases">
        <title>Genomic Encyclopedia of Type Strains, Phase IV (KMG-IV): sequencing the most valuable type-strain genomes for metagenomic binning, comparative biology and taxonomic classification.</title>
        <authorList>
            <person name="Goeker M."/>
        </authorList>
    </citation>
    <scope>NUCLEOTIDE SEQUENCE [LARGE SCALE GENOMIC DNA]</scope>
    <source>
        <strain evidence="8 9">DSM 24233</strain>
    </source>
</reference>
<proteinExistence type="predicted"/>
<accession>A0A846QI81</accession>
<dbReference type="AlphaFoldDB" id="A0A846QI81"/>
<keyword evidence="4 6" id="KW-0472">Membrane</keyword>
<evidence type="ECO:0000256" key="1">
    <source>
        <dbReference type="ARBA" id="ARBA00022475"/>
    </source>
</evidence>
<feature type="domain" description="Lipopolysaccharide assembly protein A" evidence="7">
    <location>
        <begin position="29"/>
        <end position="94"/>
    </location>
</feature>
<sequence length="122" mass="13998">MRYLKVLALLALFFLTMVLFAQNMEALSQQVELGLVLFGQELFLIHQPIYFILLSAFVLGGALCTLYFLYEKIRVSSELRSCRKKLRNLEKEVNSLRSLPLEDKNFPVEPMPAVEADVQEGK</sequence>
<dbReference type="GO" id="GO:0005886">
    <property type="term" value="C:plasma membrane"/>
    <property type="evidence" value="ECO:0007669"/>
    <property type="project" value="InterPro"/>
</dbReference>
<dbReference type="Pfam" id="PF06305">
    <property type="entry name" value="LapA_dom"/>
    <property type="match status" value="1"/>
</dbReference>
<dbReference type="Proteomes" id="UP000580856">
    <property type="component" value="Unassembled WGS sequence"/>
</dbReference>
<evidence type="ECO:0000256" key="3">
    <source>
        <dbReference type="ARBA" id="ARBA00022989"/>
    </source>
</evidence>